<evidence type="ECO:0000256" key="2">
    <source>
        <dbReference type="ARBA" id="ARBA00022723"/>
    </source>
</evidence>
<dbReference type="InterPro" id="IPR011042">
    <property type="entry name" value="6-blade_b-propeller_TolB-like"/>
</dbReference>
<evidence type="ECO:0000256" key="3">
    <source>
        <dbReference type="ARBA" id="ARBA00023004"/>
    </source>
</evidence>
<dbReference type="Pfam" id="PF00034">
    <property type="entry name" value="Cytochrom_C"/>
    <property type="match status" value="1"/>
</dbReference>
<accession>A0A840TMA7</accession>
<dbReference type="RefSeq" id="WP_184171687.1">
    <property type="nucleotide sequence ID" value="NZ_JACHGF010000001.1"/>
</dbReference>
<reference evidence="6 7" key="1">
    <citation type="submission" date="2020-08" db="EMBL/GenBank/DDBJ databases">
        <title>Genomic Encyclopedia of Type Strains, Phase IV (KMG-IV): sequencing the most valuable type-strain genomes for metagenomic binning, comparative biology and taxonomic classification.</title>
        <authorList>
            <person name="Goeker M."/>
        </authorList>
    </citation>
    <scope>NUCLEOTIDE SEQUENCE [LARGE SCALE GENOMIC DNA]</scope>
    <source>
        <strain evidence="6 7">DSM 105074</strain>
    </source>
</reference>
<gene>
    <name evidence="6" type="ORF">HNQ92_001008</name>
</gene>
<dbReference type="GO" id="GO:0020037">
    <property type="term" value="F:heme binding"/>
    <property type="evidence" value="ECO:0007669"/>
    <property type="project" value="InterPro"/>
</dbReference>
<evidence type="ECO:0000313" key="6">
    <source>
        <dbReference type="EMBL" id="MBB5282887.1"/>
    </source>
</evidence>
<dbReference type="GO" id="GO:0009055">
    <property type="term" value="F:electron transfer activity"/>
    <property type="evidence" value="ECO:0007669"/>
    <property type="project" value="InterPro"/>
</dbReference>
<keyword evidence="7" id="KW-1185">Reference proteome</keyword>
<dbReference type="SUPFAM" id="SSF50952">
    <property type="entry name" value="Soluble quinoprotein glucose dehydrogenase"/>
    <property type="match status" value="1"/>
</dbReference>
<name>A0A840TMA7_9BACT</name>
<feature type="domain" description="Cytochrome c" evidence="5">
    <location>
        <begin position="748"/>
        <end position="886"/>
    </location>
</feature>
<keyword evidence="1 4" id="KW-0349">Heme</keyword>
<evidence type="ECO:0000256" key="1">
    <source>
        <dbReference type="ARBA" id="ARBA00022617"/>
    </source>
</evidence>
<dbReference type="EMBL" id="JACHGF010000001">
    <property type="protein sequence ID" value="MBB5282887.1"/>
    <property type="molecule type" value="Genomic_DNA"/>
</dbReference>
<sequence length="903" mass="99131">MLTKQSSSARKASGVVLGLVILSVVAASYTHVTKTAPAQSAFEDSKVGKLKLQPGFKAEHLYSPSENEQGSWVSMAFDHKGRMIVSDQYGGLFRLQIPAIGAASVKPTVEKLKIGSGSDTLEMGAAQGLLYAFNSLYVVVNNRASEKLPRGSGLYRLQDTNGDDQFDKVTLMKAMVGDGEHGPHSIILSPDKQSLYVIAGNHTDLPPLDAYRLPTNWKDDNLFPLIKDPRGHANDRHAPGGWIAQLDPDGKKWELISAGYRNAFDMAFNEVGDLFVYDADMEWDFGLPWYRPTRICHATSASEFGWRTGNAKWSPTFADNLPPIINIGQGSPTNLLHTKDARFPAKYKHTLLAFDWSFGIIHAIHLKPSGSTYAGEREEFLSGIPLPLTDGTIGPDGALYFLTGGRRLESDLYRVSYEGSESTAPVAAKPINAENQLRRNLEKYHTGGPNKQAINDAWPQLKNPDRFVRYAARLAVEHQPVAEWQQKALQEKDPIIATNALIALARHGDVAQKAGIFKALTSINFKALTEPQQLDVLRATELTLSRMGQPDAAQKTALVAFLDPNYPAKSAELNRALSKVLITIEAPGVISKTLALLEKKEGLDLVQAGGDMATASSDLIMRNPQYGLDIAGMLEKMPPAQQTYYATMLSAAKTGWTPELQERYFKWFRGAFSYKGGRSYIGFIDKARKLALANVPEAKRGYFDKLSGGELLTSNGNDLVVTNYPKGPGKRWQLEQAMTVVDNNLHSRNYQQGKDMYLAITCARCHTMRGEGGNVGPDLTQLATRFSAKDMLEAIIDPSKAVSDQYAATQFILKSGESIVGRLTNEDKNAYYVSQNPFAPDMLQKILKKDVVSSKYSAVSVMLPGLINSLNEEELKDLMAYLMAGGNEKHPIYTEKAAASPGK</sequence>
<dbReference type="PROSITE" id="PS51007">
    <property type="entry name" value="CYTC"/>
    <property type="match status" value="1"/>
</dbReference>
<keyword evidence="3 4" id="KW-0408">Iron</keyword>
<comment type="caution">
    <text evidence="6">The sequence shown here is derived from an EMBL/GenBank/DDBJ whole genome shotgun (WGS) entry which is preliminary data.</text>
</comment>
<proteinExistence type="predicted"/>
<evidence type="ECO:0000259" key="5">
    <source>
        <dbReference type="PROSITE" id="PS51007"/>
    </source>
</evidence>
<keyword evidence="2 4" id="KW-0479">Metal-binding</keyword>
<protein>
    <submittedName>
        <fullName evidence="6">Putative heme-binding domain-containing protein</fullName>
    </submittedName>
</protein>
<dbReference type="GO" id="GO:0046872">
    <property type="term" value="F:metal ion binding"/>
    <property type="evidence" value="ECO:0007669"/>
    <property type="project" value="UniProtKB-KW"/>
</dbReference>
<organism evidence="6 7">
    <name type="scientific">Rhabdobacter roseus</name>
    <dbReference type="NCBI Taxonomy" id="1655419"/>
    <lineage>
        <taxon>Bacteria</taxon>
        <taxon>Pseudomonadati</taxon>
        <taxon>Bacteroidota</taxon>
        <taxon>Cytophagia</taxon>
        <taxon>Cytophagales</taxon>
        <taxon>Cytophagaceae</taxon>
        <taxon>Rhabdobacter</taxon>
    </lineage>
</organism>
<dbReference type="InterPro" id="IPR036909">
    <property type="entry name" value="Cyt_c-like_dom_sf"/>
</dbReference>
<evidence type="ECO:0000256" key="4">
    <source>
        <dbReference type="PROSITE-ProRule" id="PRU00433"/>
    </source>
</evidence>
<dbReference type="NCBIfam" id="TIGR02603">
    <property type="entry name" value="CxxCH_TIGR02603"/>
    <property type="match status" value="1"/>
</dbReference>
<dbReference type="Proteomes" id="UP000557307">
    <property type="component" value="Unassembled WGS sequence"/>
</dbReference>
<dbReference type="SUPFAM" id="SSF46626">
    <property type="entry name" value="Cytochrome c"/>
    <property type="match status" value="1"/>
</dbReference>
<dbReference type="InterPro" id="IPR009056">
    <property type="entry name" value="Cyt_c-like_dom"/>
</dbReference>
<dbReference type="InterPro" id="IPR013427">
    <property type="entry name" value="Haem-bd_dom_put"/>
</dbReference>
<dbReference type="Gene3D" id="1.10.760.10">
    <property type="entry name" value="Cytochrome c-like domain"/>
    <property type="match status" value="1"/>
</dbReference>
<dbReference type="InterPro" id="IPR011041">
    <property type="entry name" value="Quinoprot_gluc/sorb_DH_b-prop"/>
</dbReference>
<dbReference type="PANTHER" id="PTHR33546:SF1">
    <property type="entry name" value="LARGE, MULTIFUNCTIONAL SECRETED PROTEIN"/>
    <property type="match status" value="1"/>
</dbReference>
<dbReference type="Gene3D" id="2.120.10.30">
    <property type="entry name" value="TolB, C-terminal domain"/>
    <property type="match status" value="1"/>
</dbReference>
<evidence type="ECO:0000313" key="7">
    <source>
        <dbReference type="Proteomes" id="UP000557307"/>
    </source>
</evidence>
<dbReference type="PANTHER" id="PTHR33546">
    <property type="entry name" value="LARGE, MULTIFUNCTIONAL SECRETED PROTEIN-RELATED"/>
    <property type="match status" value="1"/>
</dbReference>
<dbReference type="AlphaFoldDB" id="A0A840TMA7"/>